<evidence type="ECO:0000313" key="1">
    <source>
        <dbReference type="EMBL" id="KAF7151937.1"/>
    </source>
</evidence>
<keyword evidence="2" id="KW-1185">Reference proteome</keyword>
<name>A0A834HEY7_RHOSS</name>
<protein>
    <submittedName>
        <fullName evidence="1">Uncharacterized protein</fullName>
    </submittedName>
</protein>
<reference evidence="1" key="1">
    <citation type="submission" date="2019-11" db="EMBL/GenBank/DDBJ databases">
        <authorList>
            <person name="Liu Y."/>
            <person name="Hou J."/>
            <person name="Li T.-Q."/>
            <person name="Guan C.-H."/>
            <person name="Wu X."/>
            <person name="Wu H.-Z."/>
            <person name="Ling F."/>
            <person name="Zhang R."/>
            <person name="Shi X.-G."/>
            <person name="Ren J.-P."/>
            <person name="Chen E.-F."/>
            <person name="Sun J.-M."/>
        </authorList>
    </citation>
    <scope>NUCLEOTIDE SEQUENCE</scope>
    <source>
        <strain evidence="1">Adult_tree_wgs_1</strain>
        <tissue evidence="1">Leaves</tissue>
    </source>
</reference>
<sequence length="60" mass="6632">MNSVQVGEVIGDLGVEDPELAIELFYLLKNEHGLRKCSQLVEKSGFAHFTAKANPPDVEF</sequence>
<dbReference type="OrthoDB" id="1748646at2759"/>
<dbReference type="EMBL" id="WJXA01000002">
    <property type="protein sequence ID" value="KAF7151937.1"/>
    <property type="molecule type" value="Genomic_DNA"/>
</dbReference>
<dbReference type="Proteomes" id="UP000626092">
    <property type="component" value="Unassembled WGS sequence"/>
</dbReference>
<organism evidence="1 2">
    <name type="scientific">Rhododendron simsii</name>
    <name type="common">Sims's rhododendron</name>
    <dbReference type="NCBI Taxonomy" id="118357"/>
    <lineage>
        <taxon>Eukaryota</taxon>
        <taxon>Viridiplantae</taxon>
        <taxon>Streptophyta</taxon>
        <taxon>Embryophyta</taxon>
        <taxon>Tracheophyta</taxon>
        <taxon>Spermatophyta</taxon>
        <taxon>Magnoliopsida</taxon>
        <taxon>eudicotyledons</taxon>
        <taxon>Gunneridae</taxon>
        <taxon>Pentapetalae</taxon>
        <taxon>asterids</taxon>
        <taxon>Ericales</taxon>
        <taxon>Ericaceae</taxon>
        <taxon>Ericoideae</taxon>
        <taxon>Rhodoreae</taxon>
        <taxon>Rhododendron</taxon>
    </lineage>
</organism>
<accession>A0A834HEY7</accession>
<dbReference type="AlphaFoldDB" id="A0A834HEY7"/>
<gene>
    <name evidence="1" type="ORF">RHSIM_Rhsim02G0221600</name>
</gene>
<comment type="caution">
    <text evidence="1">The sequence shown here is derived from an EMBL/GenBank/DDBJ whole genome shotgun (WGS) entry which is preliminary data.</text>
</comment>
<evidence type="ECO:0000313" key="2">
    <source>
        <dbReference type="Proteomes" id="UP000626092"/>
    </source>
</evidence>
<proteinExistence type="predicted"/>